<evidence type="ECO:0000313" key="15">
    <source>
        <dbReference type="Proteomes" id="UP000028045"/>
    </source>
</evidence>
<dbReference type="HOGENOM" id="CLU_000022_31_1_1"/>
<dbReference type="OrthoDB" id="329835at2759"/>
<keyword evidence="6" id="KW-0560">Oxidoreductase</keyword>
<feature type="active site" description="Proton acceptor; for dehydratase activity" evidence="9">
    <location>
        <position position="989"/>
    </location>
</feature>
<feature type="active site" description="Proton donor; for dehydratase activity" evidence="9">
    <location>
        <position position="1177"/>
    </location>
</feature>
<comment type="pathway">
    <text evidence="1">Secondary metabolite biosynthesis.</text>
</comment>
<feature type="region of interest" description="Disordered" evidence="10">
    <location>
        <begin position="430"/>
        <end position="472"/>
    </location>
</feature>
<dbReference type="Pfam" id="PF08240">
    <property type="entry name" value="ADH_N"/>
    <property type="match status" value="1"/>
</dbReference>
<dbReference type="SUPFAM" id="SSF53335">
    <property type="entry name" value="S-adenosyl-L-methionine-dependent methyltransferases"/>
    <property type="match status" value="1"/>
</dbReference>
<dbReference type="InterPro" id="IPR011032">
    <property type="entry name" value="GroES-like_sf"/>
</dbReference>
<dbReference type="InterPro" id="IPR013149">
    <property type="entry name" value="ADH-like_C"/>
</dbReference>
<evidence type="ECO:0000256" key="8">
    <source>
        <dbReference type="ARBA" id="ARBA00023315"/>
    </source>
</evidence>
<feature type="compositionally biased region" description="Low complexity" evidence="10">
    <location>
        <begin position="438"/>
        <end position="450"/>
    </location>
</feature>
<dbReference type="PROSITE" id="PS00606">
    <property type="entry name" value="KS3_1"/>
    <property type="match status" value="1"/>
</dbReference>
<feature type="domain" description="Carrier" evidence="11">
    <location>
        <begin position="2463"/>
        <end position="2540"/>
    </location>
</feature>
<dbReference type="GO" id="GO:0004315">
    <property type="term" value="F:3-oxoacyl-[acyl-carrier-protein] synthase activity"/>
    <property type="evidence" value="ECO:0007669"/>
    <property type="project" value="InterPro"/>
</dbReference>
<dbReference type="Gene3D" id="3.40.366.10">
    <property type="entry name" value="Malonyl-Coenzyme A Acyl Carrier Protein, domain 2"/>
    <property type="match status" value="1"/>
</dbReference>
<dbReference type="InterPro" id="IPR016036">
    <property type="entry name" value="Malonyl_transacylase_ACP-bd"/>
</dbReference>
<dbReference type="InterPro" id="IPR049900">
    <property type="entry name" value="PKS_mFAS_DH"/>
</dbReference>
<dbReference type="GO" id="GO:0031177">
    <property type="term" value="F:phosphopantetheine binding"/>
    <property type="evidence" value="ECO:0007669"/>
    <property type="project" value="InterPro"/>
</dbReference>
<name>A0A084B672_STACB</name>
<dbReference type="GO" id="GO:0006633">
    <property type="term" value="P:fatty acid biosynthetic process"/>
    <property type="evidence" value="ECO:0007669"/>
    <property type="project" value="InterPro"/>
</dbReference>
<evidence type="ECO:0000256" key="9">
    <source>
        <dbReference type="PROSITE-ProRule" id="PRU01363"/>
    </source>
</evidence>
<reference evidence="14 15" key="1">
    <citation type="journal article" date="2014" name="BMC Genomics">
        <title>Comparative genome sequencing reveals chemotype-specific gene clusters in the toxigenic black mold Stachybotrys.</title>
        <authorList>
            <person name="Semeiks J."/>
            <person name="Borek D."/>
            <person name="Otwinowski Z."/>
            <person name="Grishin N.V."/>
        </authorList>
    </citation>
    <scope>NUCLEOTIDE SEQUENCE [LARGE SCALE GENOMIC DNA]</scope>
    <source>
        <strain evidence="15">CBS 109288 / IBT 7711</strain>
    </source>
</reference>
<dbReference type="InterPro" id="IPR016039">
    <property type="entry name" value="Thiolase-like"/>
</dbReference>
<dbReference type="CDD" id="cd05195">
    <property type="entry name" value="enoyl_red"/>
    <property type="match status" value="1"/>
</dbReference>
<dbReference type="InterPro" id="IPR036291">
    <property type="entry name" value="NAD(P)-bd_dom_sf"/>
</dbReference>
<dbReference type="InterPro" id="IPR018201">
    <property type="entry name" value="Ketoacyl_synth_AS"/>
</dbReference>
<feature type="domain" description="PKS/mFAS DH" evidence="13">
    <location>
        <begin position="958"/>
        <end position="1269"/>
    </location>
</feature>
<dbReference type="Gene3D" id="3.30.70.3290">
    <property type="match status" value="1"/>
</dbReference>
<feature type="region of interest" description="C-terminal hotdog fold" evidence="9">
    <location>
        <begin position="1110"/>
        <end position="1269"/>
    </location>
</feature>
<dbReference type="InterPro" id="IPR009081">
    <property type="entry name" value="PP-bd_ACP"/>
</dbReference>
<dbReference type="InterPro" id="IPR056501">
    <property type="entry name" value="NAD-bd_HRPKS_sdrA"/>
</dbReference>
<dbReference type="PANTHER" id="PTHR43775:SF29">
    <property type="entry name" value="ASPERFURANONE POLYKETIDE SYNTHASE AFOG-RELATED"/>
    <property type="match status" value="1"/>
</dbReference>
<dbReference type="InterPro" id="IPR049552">
    <property type="entry name" value="PKS_DH_N"/>
</dbReference>
<dbReference type="InterPro" id="IPR013154">
    <property type="entry name" value="ADH-like_N"/>
</dbReference>
<feature type="domain" description="Ketosynthase family 3 (KS3)" evidence="12">
    <location>
        <begin position="6"/>
        <end position="425"/>
    </location>
</feature>
<keyword evidence="15" id="KW-1185">Reference proteome</keyword>
<dbReference type="SMART" id="SM00823">
    <property type="entry name" value="PKS_PP"/>
    <property type="match status" value="1"/>
</dbReference>
<evidence type="ECO:0000256" key="5">
    <source>
        <dbReference type="ARBA" id="ARBA00022857"/>
    </source>
</evidence>
<dbReference type="SUPFAM" id="SSF47336">
    <property type="entry name" value="ACP-like"/>
    <property type="match status" value="1"/>
</dbReference>
<gene>
    <name evidence="14" type="ORF">S7711_06125</name>
</gene>
<dbReference type="GO" id="GO:1901336">
    <property type="term" value="P:lactone biosynthetic process"/>
    <property type="evidence" value="ECO:0007669"/>
    <property type="project" value="UniProtKB-ARBA"/>
</dbReference>
<dbReference type="Pfam" id="PF21089">
    <property type="entry name" value="PKS_DH_N"/>
    <property type="match status" value="1"/>
</dbReference>
<dbReference type="InterPro" id="IPR014031">
    <property type="entry name" value="Ketoacyl_synth_C"/>
</dbReference>
<dbReference type="Pfam" id="PF14765">
    <property type="entry name" value="PS-DH"/>
    <property type="match status" value="1"/>
</dbReference>
<keyword evidence="4" id="KW-0808">Transferase</keyword>
<dbReference type="GO" id="GO:0004312">
    <property type="term" value="F:fatty acid synthase activity"/>
    <property type="evidence" value="ECO:0007669"/>
    <property type="project" value="TreeGrafter"/>
</dbReference>
<keyword evidence="2" id="KW-0596">Phosphopantetheine</keyword>
<dbReference type="Pfam" id="PF23114">
    <property type="entry name" value="NAD-bd_HRPKS_sdrA"/>
    <property type="match status" value="1"/>
</dbReference>
<dbReference type="SUPFAM" id="SSF50129">
    <property type="entry name" value="GroES-like"/>
    <property type="match status" value="1"/>
</dbReference>
<dbReference type="InterPro" id="IPR036736">
    <property type="entry name" value="ACP-like_sf"/>
</dbReference>
<dbReference type="SMART" id="SM00829">
    <property type="entry name" value="PKS_ER"/>
    <property type="match status" value="1"/>
</dbReference>
<dbReference type="InterPro" id="IPR057326">
    <property type="entry name" value="KR_dom"/>
</dbReference>
<dbReference type="Pfam" id="PF00698">
    <property type="entry name" value="Acyl_transf_1"/>
    <property type="match status" value="1"/>
</dbReference>
<evidence type="ECO:0000256" key="1">
    <source>
        <dbReference type="ARBA" id="ARBA00005179"/>
    </source>
</evidence>
<dbReference type="InterPro" id="IPR020806">
    <property type="entry name" value="PKS_PP-bd"/>
</dbReference>
<dbReference type="CDD" id="cd02440">
    <property type="entry name" value="AdoMet_MTases"/>
    <property type="match status" value="1"/>
</dbReference>
<evidence type="ECO:0000256" key="7">
    <source>
        <dbReference type="ARBA" id="ARBA00023268"/>
    </source>
</evidence>
<dbReference type="EMBL" id="KL647935">
    <property type="protein sequence ID" value="KEY73051.1"/>
    <property type="molecule type" value="Genomic_DNA"/>
</dbReference>
<dbReference type="PROSITE" id="PS52019">
    <property type="entry name" value="PKS_MFAS_DH"/>
    <property type="match status" value="1"/>
</dbReference>
<dbReference type="PROSITE" id="PS50075">
    <property type="entry name" value="CARRIER"/>
    <property type="match status" value="1"/>
</dbReference>
<dbReference type="SUPFAM" id="SSF53901">
    <property type="entry name" value="Thiolase-like"/>
    <property type="match status" value="1"/>
</dbReference>
<dbReference type="CDD" id="cd00833">
    <property type="entry name" value="PKS"/>
    <property type="match status" value="1"/>
</dbReference>
<keyword evidence="7" id="KW-0511">Multifunctional enzyme</keyword>
<dbReference type="SMART" id="SM00825">
    <property type="entry name" value="PKS_KS"/>
    <property type="match status" value="1"/>
</dbReference>
<evidence type="ECO:0000256" key="10">
    <source>
        <dbReference type="SAM" id="MobiDB-lite"/>
    </source>
</evidence>
<dbReference type="Pfam" id="PF00109">
    <property type="entry name" value="ketoacyl-synt"/>
    <property type="match status" value="1"/>
</dbReference>
<dbReference type="PANTHER" id="PTHR43775">
    <property type="entry name" value="FATTY ACID SYNTHASE"/>
    <property type="match status" value="1"/>
</dbReference>
<keyword evidence="3" id="KW-0597">Phosphoprotein</keyword>
<dbReference type="Gene3D" id="3.40.47.10">
    <property type="match status" value="1"/>
</dbReference>
<dbReference type="Gene3D" id="3.90.180.10">
    <property type="entry name" value="Medium-chain alcohol dehydrogenases, catalytic domain"/>
    <property type="match status" value="1"/>
</dbReference>
<evidence type="ECO:0000259" key="13">
    <source>
        <dbReference type="PROSITE" id="PS52019"/>
    </source>
</evidence>
<dbReference type="InterPro" id="IPR013217">
    <property type="entry name" value="Methyltransf_12"/>
</dbReference>
<dbReference type="Gene3D" id="3.10.129.110">
    <property type="entry name" value="Polyketide synthase dehydratase"/>
    <property type="match status" value="1"/>
</dbReference>
<evidence type="ECO:0000256" key="3">
    <source>
        <dbReference type="ARBA" id="ARBA00022553"/>
    </source>
</evidence>
<keyword evidence="8" id="KW-0012">Acyltransferase</keyword>
<evidence type="ECO:0000259" key="11">
    <source>
        <dbReference type="PROSITE" id="PS50075"/>
    </source>
</evidence>
<dbReference type="Pfam" id="PF08242">
    <property type="entry name" value="Methyltransf_12"/>
    <property type="match status" value="1"/>
</dbReference>
<dbReference type="InterPro" id="IPR001227">
    <property type="entry name" value="Ac_transferase_dom_sf"/>
</dbReference>
<accession>A0A084B672</accession>
<dbReference type="InterPro" id="IPR020807">
    <property type="entry name" value="PKS_DH"/>
</dbReference>
<dbReference type="InterPro" id="IPR049551">
    <property type="entry name" value="PKS_DH_C"/>
</dbReference>
<feature type="region of interest" description="N-terminal hotdog fold" evidence="9">
    <location>
        <begin position="958"/>
        <end position="1091"/>
    </location>
</feature>
<keyword evidence="5" id="KW-0521">NADP</keyword>
<dbReference type="InterPro" id="IPR029063">
    <property type="entry name" value="SAM-dependent_MTases_sf"/>
</dbReference>
<dbReference type="InterPro" id="IPR020843">
    <property type="entry name" value="ER"/>
</dbReference>
<dbReference type="Gene3D" id="3.40.50.150">
    <property type="entry name" value="Vaccinia Virus protein VP39"/>
    <property type="match status" value="1"/>
</dbReference>
<dbReference type="InterPro" id="IPR014030">
    <property type="entry name" value="Ketoacyl_synth_N"/>
</dbReference>
<proteinExistence type="predicted"/>
<dbReference type="SUPFAM" id="SSF52151">
    <property type="entry name" value="FabD/lysophospholipase-like"/>
    <property type="match status" value="1"/>
</dbReference>
<dbReference type="SMART" id="SM00827">
    <property type="entry name" value="PKS_AT"/>
    <property type="match status" value="1"/>
</dbReference>
<dbReference type="SUPFAM" id="SSF51735">
    <property type="entry name" value="NAD(P)-binding Rossmann-fold domains"/>
    <property type="match status" value="2"/>
</dbReference>
<dbReference type="GO" id="GO:0016491">
    <property type="term" value="F:oxidoreductase activity"/>
    <property type="evidence" value="ECO:0007669"/>
    <property type="project" value="UniProtKB-KW"/>
</dbReference>
<dbReference type="InterPro" id="IPR020841">
    <property type="entry name" value="PKS_Beta-ketoAc_synthase_dom"/>
</dbReference>
<dbReference type="Pfam" id="PF00107">
    <property type="entry name" value="ADH_zinc_N"/>
    <property type="match status" value="1"/>
</dbReference>
<dbReference type="InterPro" id="IPR013968">
    <property type="entry name" value="PKS_KR"/>
</dbReference>
<dbReference type="Gene3D" id="1.10.1200.10">
    <property type="entry name" value="ACP-like"/>
    <property type="match status" value="1"/>
</dbReference>
<dbReference type="PROSITE" id="PS52004">
    <property type="entry name" value="KS3_2"/>
    <property type="match status" value="1"/>
</dbReference>
<dbReference type="SMART" id="SM00822">
    <property type="entry name" value="PKS_KR"/>
    <property type="match status" value="1"/>
</dbReference>
<dbReference type="PROSITE" id="PS00012">
    <property type="entry name" value="PHOSPHOPANTETHEINE"/>
    <property type="match status" value="1"/>
</dbReference>
<organism evidence="14 15">
    <name type="scientific">Stachybotrys chartarum (strain CBS 109288 / IBT 7711)</name>
    <name type="common">Toxic black mold</name>
    <name type="synonym">Stilbospora chartarum</name>
    <dbReference type="NCBI Taxonomy" id="1280523"/>
    <lineage>
        <taxon>Eukaryota</taxon>
        <taxon>Fungi</taxon>
        <taxon>Dikarya</taxon>
        <taxon>Ascomycota</taxon>
        <taxon>Pezizomycotina</taxon>
        <taxon>Sordariomycetes</taxon>
        <taxon>Hypocreomycetidae</taxon>
        <taxon>Hypocreales</taxon>
        <taxon>Stachybotryaceae</taxon>
        <taxon>Stachybotrys</taxon>
    </lineage>
</organism>
<evidence type="ECO:0000256" key="4">
    <source>
        <dbReference type="ARBA" id="ARBA00022679"/>
    </source>
</evidence>
<protein>
    <submittedName>
        <fullName evidence="14">Uncharacterized protein</fullName>
    </submittedName>
</protein>
<sequence>MAASILSPIAVVGVAYRAPGVGRKGLYEYLCEAKSAFSTIPKDRFEQEAYCYNDSEKAGVFAPKGAHFLPEDIYAFDAPFFNMNGEEVTSMDPQHRMMLECALEAAENAGIPLNELAGSKTGVFAAMERCEYGERLADDLPTLTKYSAPGTSGCMASNRLSYFFDLNGPSVSLDSACSSSAYAVHLACQSLRTSECNAAFVGAASLIVNANALVLLDTMGALSPDGKCYSYDARGNGFGRGEGGACLILKRLDDAVAAGDSIHAVIRHTVGNHSGRTRGITMPSQPAQEDVLSRVHTEIGLDPAETSFVEGHGTGTQVGDPIDAGAVAHVVGKHRTDPVYIGSLKSNFGHLLSASGMLAIVKAILMIRNGTILPNHGFEKMNPKIDASKLRVATTPVPWPSGAPKRVCVTNFGFGGSNAAVLLDEFVLETPNPNRPQNGHTHSNGHTNGHPETNGHGYIKADGAQPNGDLQRNSPQRLIALSAKTEKSLSLFLSSFTSYLKALPPSAATHDFLNDLSYTLGQRRTHFSHRLALAGENVEELIQKLTSLPPSSTGKSRSDGEPAPAFVFTGQGAQYARMAVELYQYEAFATALLAAERCLQQFGASWSLEEELRKTNAEGSRVNDAEISQPACTAVQLGLIMLLRSWGVSPTIVAGHSSGEIAAAYAAGFLSFKTAMAIAFFRGRSTIELQQKNTVRGGMVALGTDSDTATSLLESTTKIGRACIAAINSPNSVTLSGDADVIDAIEQVANAQGLFNRKLRVGVAYHSHHMELVAASYEAAIKPYCETDRTPANLKENNSDQVVFISSVTGQRERADAITRPSYWVKNLVSPVRFLEAVQGIASTPGTGDKLANAIIEIGPHAALKGPINQTLQSLGQNQLAYLSALLRGNDATQSILALAAGLFMRGSTLDFTAVNQTNAKAVRVLTDLPSYEWNKNATYLHKSPVAVQKMHPGHAYSPLLGWKMPSGGSEYVFRQVFTLDEMPWIRDHKVVGEVLFPFSGYVSLAVDAFRAVIGSSAQLSSILIRELHVKRGLKIDEDQRVDITTKLKPAETGTGTFSSTAWAFEAVTWTELTGWTTHVYGRIEAGAADVATTRSLASSTAEKLLSMAAPSAAVAEDEYEAFQKSGVSFGPTFKNMVGLWTAHGSAVHESVLRSIEEPLSLPIRGSYVTVDPPTLDTLFHSAIVVAGKNHQNPRPVFVPVYISRYQISNSIPATSGQRFTTVTRRVSLEEKSGRLELEFVIFANLPSGLVTCLEVNMTMQRITQPDASAEENMKELPTGYYEALVPHVGLTDAKILSNVMSDHNLDQTELLMRRQLSAVGRYYLANALKMTARDDQSNLASHHVKFLRWARERVAEVQTLQVSPELIDEVSRGSATGELLCAIGEQIPRILRGEVQPLEIMMRDGLLTRNYEEDMATYRGNKGLAKYIGGLGELNPSLRILEIGAGTGSATLPILEALSGGNDARDDVVPNFSEYVFTDISSGFFEDSRKKLARWPQLTFKKLDIGRDPGEQGFEVGTYDLVIATNVLHATPDIQATIRNVRALLKPNTGKLGLLEVVHDHDPTALPFTILPGWWLVSDDFRGSESGPLMSQAKWDQLFMSNGYSGIEGAIEDWPGAAEHTTSAFWTTRVDDEDDFGLEDDLDAAESFNICGPLVSAPDRDLAEAVTVAVGRSLDNAGSHVQSLSELNSAEDSFYIFLDGSDTSFLTSLASKDDFETLKRILLESKGLLWVTPRTDNPEYGRIKGLLRTIRLEEGTKKFLQVENLPQDAAQSAAIIAKLARSLVRDRSPEAFREQEFVWENNMLQVPRLRRLRETKETFAIETGVSIRKEQDLWEGHGPESALRMSVDNPGSIESLFFERHSVIEQSPLGDDEIIVRVEAVGVNFRDLLLLLGTIPWSLPGVEGAGTVIQVGAKVSHVKAGDRVLYMVQEGGFSTYVRMSGLRASRIPETVSMIDAASLPAAYSTAIMCLDRVARVRKGETLLIHAASGAVGQACIRVAQHMGATVFVTAGSVEKRDFLHKTFGIPVNRIYSSRTPDFRQGIINETNGQGVDVIVNSLSGQLLQETWGLIAEFGRFIEIGKKDILDNSHLGMRNFYRNVTFTCVDLDQYFVKRPEFLKDCLAQMGDMLERNIIGPIEPITEIPVVEAVSGFRKLQSGKNIGKIVLSFCAGQRVTAEIPSPLGAPGKLLRPDATYVVTGGTGGIGRSLVAWMLDNGAANVVLLGRSGASNPRVAEVIQQYNQPIKSINVRAIACDVAVRPELEAALEAINDLPPIRGLIHGSLYLRDSMFMNATFEDWQKIIKPKINAALHLDELLPNLDFFISLASGTGVVGNIGQSIYSSTSTFLDAFSKYRSRQGLPSVSISLPIVDDVGYVIEREDLRAQLRDSIGIKLSIAQVHNLIKGAIIGSSSGLNHSSRTICFIREDSRQHEGWESRSHYLNAVREKKSSEDNASGELGEEVTNNEGGVLGALGSKVSSITMIDRDDVTPERNLLDYGLDSLVAVELRNWIKRECGVELALTHIVGAANLQALADQIVSHQK</sequence>
<evidence type="ECO:0000256" key="2">
    <source>
        <dbReference type="ARBA" id="ARBA00022450"/>
    </source>
</evidence>
<dbReference type="Proteomes" id="UP000028045">
    <property type="component" value="Unassembled WGS sequence"/>
</dbReference>
<dbReference type="GO" id="GO:0030639">
    <property type="term" value="P:polyketide biosynthetic process"/>
    <property type="evidence" value="ECO:0007669"/>
    <property type="project" value="UniProtKB-ARBA"/>
</dbReference>
<dbReference type="InterPro" id="IPR006162">
    <property type="entry name" value="Ppantetheine_attach_site"/>
</dbReference>
<dbReference type="Gene3D" id="3.40.50.720">
    <property type="entry name" value="NAD(P)-binding Rossmann-like Domain"/>
    <property type="match status" value="2"/>
</dbReference>
<dbReference type="InterPro" id="IPR042104">
    <property type="entry name" value="PKS_dehydratase_sf"/>
</dbReference>
<dbReference type="Pfam" id="PF00550">
    <property type="entry name" value="PP-binding"/>
    <property type="match status" value="1"/>
</dbReference>
<dbReference type="SUPFAM" id="SSF55048">
    <property type="entry name" value="Probable ACP-binding domain of malonyl-CoA ACP transacylase"/>
    <property type="match status" value="1"/>
</dbReference>
<dbReference type="SMART" id="SM00826">
    <property type="entry name" value="PKS_DH"/>
    <property type="match status" value="1"/>
</dbReference>
<evidence type="ECO:0000313" key="14">
    <source>
        <dbReference type="EMBL" id="KEY73051.1"/>
    </source>
</evidence>
<evidence type="ECO:0000256" key="6">
    <source>
        <dbReference type="ARBA" id="ARBA00023002"/>
    </source>
</evidence>
<evidence type="ECO:0000259" key="12">
    <source>
        <dbReference type="PROSITE" id="PS52004"/>
    </source>
</evidence>
<dbReference type="Pfam" id="PF08659">
    <property type="entry name" value="KR"/>
    <property type="match status" value="1"/>
</dbReference>
<dbReference type="FunFam" id="3.40.50.720:FF:000209">
    <property type="entry name" value="Polyketide synthase Pks12"/>
    <property type="match status" value="1"/>
</dbReference>
<dbReference type="Pfam" id="PF02801">
    <property type="entry name" value="Ketoacyl-synt_C"/>
    <property type="match status" value="1"/>
</dbReference>
<dbReference type="InterPro" id="IPR016035">
    <property type="entry name" value="Acyl_Trfase/lysoPLipase"/>
</dbReference>
<dbReference type="Pfam" id="PF22621">
    <property type="entry name" value="CurL-like_PKS_C"/>
    <property type="match status" value="1"/>
</dbReference>
<dbReference type="InterPro" id="IPR050091">
    <property type="entry name" value="PKS_NRPS_Biosynth_Enz"/>
</dbReference>
<dbReference type="InterPro" id="IPR014043">
    <property type="entry name" value="Acyl_transferase_dom"/>
</dbReference>